<dbReference type="Pfam" id="PF13620">
    <property type="entry name" value="CarboxypepD_reg"/>
    <property type="match status" value="1"/>
</dbReference>
<evidence type="ECO:0000256" key="3">
    <source>
        <dbReference type="ARBA" id="ARBA00022452"/>
    </source>
</evidence>
<feature type="chain" id="PRO_5046448659" evidence="8">
    <location>
        <begin position="31"/>
        <end position="1020"/>
    </location>
</feature>
<keyword evidence="12" id="KW-1185">Reference proteome</keyword>
<evidence type="ECO:0000256" key="5">
    <source>
        <dbReference type="ARBA" id="ARBA00023136"/>
    </source>
</evidence>
<dbReference type="PROSITE" id="PS52016">
    <property type="entry name" value="TONB_DEPENDENT_REC_3"/>
    <property type="match status" value="1"/>
</dbReference>
<dbReference type="Pfam" id="PF25183">
    <property type="entry name" value="OMP_b-brl_4"/>
    <property type="match status" value="1"/>
</dbReference>
<dbReference type="PANTHER" id="PTHR30069:SF46">
    <property type="entry name" value="OAR PROTEIN"/>
    <property type="match status" value="1"/>
</dbReference>
<dbReference type="Gene3D" id="2.60.40.1120">
    <property type="entry name" value="Carboxypeptidase-like, regulatory domain"/>
    <property type="match status" value="1"/>
</dbReference>
<dbReference type="PANTHER" id="PTHR30069">
    <property type="entry name" value="TONB-DEPENDENT OUTER MEMBRANE RECEPTOR"/>
    <property type="match status" value="1"/>
</dbReference>
<dbReference type="InterPro" id="IPR013784">
    <property type="entry name" value="Carb-bd-like_fold"/>
</dbReference>
<keyword evidence="4 7" id="KW-0812">Transmembrane</keyword>
<accession>A0ABY9TZB5</accession>
<keyword evidence="3 7" id="KW-1134">Transmembrane beta strand</keyword>
<evidence type="ECO:0000256" key="7">
    <source>
        <dbReference type="PROSITE-ProRule" id="PRU01360"/>
    </source>
</evidence>
<evidence type="ECO:0000256" key="6">
    <source>
        <dbReference type="ARBA" id="ARBA00023237"/>
    </source>
</evidence>
<evidence type="ECO:0000313" key="11">
    <source>
        <dbReference type="EMBL" id="WNC73952.1"/>
    </source>
</evidence>
<feature type="domain" description="TonB-dependent receptor plug" evidence="9">
    <location>
        <begin position="135"/>
        <end position="237"/>
    </location>
</feature>
<reference evidence="12" key="1">
    <citation type="submission" date="2023-09" db="EMBL/GenBank/DDBJ databases">
        <authorList>
            <person name="Li S."/>
            <person name="Li X."/>
            <person name="Zhang C."/>
            <person name="Zhao Z."/>
        </authorList>
    </citation>
    <scope>NUCLEOTIDE SEQUENCE [LARGE SCALE GENOMIC DNA]</scope>
    <source>
        <strain evidence="12">SQ149</strain>
    </source>
</reference>
<feature type="domain" description="TonB-dependent transporter Oar-like beta-barrel" evidence="10">
    <location>
        <begin position="321"/>
        <end position="587"/>
    </location>
</feature>
<dbReference type="Gene3D" id="2.170.130.10">
    <property type="entry name" value="TonB-dependent receptor, plug domain"/>
    <property type="match status" value="1"/>
</dbReference>
<dbReference type="EMBL" id="CP134145">
    <property type="protein sequence ID" value="WNC73952.1"/>
    <property type="molecule type" value="Genomic_DNA"/>
</dbReference>
<evidence type="ECO:0000259" key="9">
    <source>
        <dbReference type="Pfam" id="PF07715"/>
    </source>
</evidence>
<name>A0ABY9TZB5_9GAMM</name>
<dbReference type="Gene3D" id="2.40.170.20">
    <property type="entry name" value="TonB-dependent receptor, beta-barrel domain"/>
    <property type="match status" value="2"/>
</dbReference>
<dbReference type="InterPro" id="IPR057601">
    <property type="entry name" value="Oar-like_b-barrel"/>
</dbReference>
<dbReference type="SUPFAM" id="SSF56935">
    <property type="entry name" value="Porins"/>
    <property type="match status" value="1"/>
</dbReference>
<comment type="subcellular location">
    <subcellularLocation>
        <location evidence="1 7">Cell outer membrane</location>
        <topology evidence="1 7">Multi-pass membrane protein</topology>
    </subcellularLocation>
</comment>
<dbReference type="Pfam" id="PF07715">
    <property type="entry name" value="Plug"/>
    <property type="match status" value="1"/>
</dbReference>
<keyword evidence="8" id="KW-0732">Signal</keyword>
<evidence type="ECO:0000256" key="1">
    <source>
        <dbReference type="ARBA" id="ARBA00004571"/>
    </source>
</evidence>
<dbReference type="InterPro" id="IPR012910">
    <property type="entry name" value="Plug_dom"/>
</dbReference>
<evidence type="ECO:0000256" key="2">
    <source>
        <dbReference type="ARBA" id="ARBA00022448"/>
    </source>
</evidence>
<keyword evidence="11" id="KW-0675">Receptor</keyword>
<keyword evidence="2 7" id="KW-0813">Transport</keyword>
<evidence type="ECO:0000313" key="12">
    <source>
        <dbReference type="Proteomes" id="UP001258994"/>
    </source>
</evidence>
<dbReference type="InterPro" id="IPR039426">
    <property type="entry name" value="TonB-dep_rcpt-like"/>
</dbReference>
<gene>
    <name evidence="11" type="ORF">RGQ13_08165</name>
</gene>
<dbReference type="RefSeq" id="WP_348393062.1">
    <property type="nucleotide sequence ID" value="NZ_CP134145.1"/>
</dbReference>
<protein>
    <submittedName>
        <fullName evidence="11">TonB-dependent receptor</fullName>
    </submittedName>
</protein>
<evidence type="ECO:0000256" key="4">
    <source>
        <dbReference type="ARBA" id="ARBA00022692"/>
    </source>
</evidence>
<evidence type="ECO:0000259" key="10">
    <source>
        <dbReference type="Pfam" id="PF25183"/>
    </source>
</evidence>
<keyword evidence="5 7" id="KW-0472">Membrane</keyword>
<sequence>MNNKNLKQTFRKSLAAIAITSILATAPVYASNTSGQIVGETIISNGAIIGQVEVTIINSATGLTRQVTSNEDGKFRFPLLPSGTYNIYATKDGYSIAEQEGVNVGVGDKTNLEMIMNIEGIETIEIRGSSVALLDTTSTTSSLEINAEEIARLPVSRDISSVAALAPGVNKGDNAFGNLVSFGGSSVAENTYYVNGLNVTNARNAVGFSRIPFDMYDDVSILTGGYSAEFGRSTGGVISATTKKGDKEFKGGLNVVYRPDSLRENAPNVYRTAEGVDKFVNQYLQYNEGVIQDRTDVNLWASGELIEDKVFFYGMYNPIFQTRENTGNWTYSTNETDDAFYGGKLDWYIDDDQTLELTFFSDERTEEVTIEAYDPINNVKGQYINNNIFHAEYGRVVQPKFGSSTGVYDVEKGGLSFAAKYGYIINDDLNVSVMYGQTNSKQNTKPVTNADLSVITDRSTGRRLQGPITTGVQIQDDTREQLRIDFDYYLGDHELRFGLDYEIITVDDLSDPSGDGSYSYSFDTGVLFDYLETGEGLEVADSDLVRQTIFENSGVFETESMALYIQDKWEVADNVTLNLGLRYDQFNNKNAEGDSYVKMTDQIAPRLGIAWDPTGNGDMKVTASYGRFFLPIATNTNVRLAGRERFQIIDYTFTGIDPTTLVPEGLELDRVTTFNDGSVKDTKQLLDSSIEAMQQDEFQVAFSQSFLDDFTWGAKVTYRDLITGIEDVTVDHALAKAAEAQGIECTTCYGNYYVVTNPGSDVTMWADPDGDGPGEFQKWKLPSEDLGYPDMERKYIAWDFTIERPWQDDWSLRASYTWSHSWGNYEGSVNSDIGQFDSGITQSFDFPGLVDNSAGNLPNDKRHQLKLSGAYAITDELTVGFNSSLMSGRPKNCMGFHPSNTVPPGYGPTAFYCLEVDPESDDMENPDYISVPSPRGSHGTTKNTFVLDLNLKYNTTIAGVETHASIDVFNILNKSTPSRYNPTGQAFDPNTLQPIQNPDFGLPVSYQRPRYVQFTLGLKY</sequence>
<dbReference type="InterPro" id="IPR036942">
    <property type="entry name" value="Beta-barrel_TonB_sf"/>
</dbReference>
<dbReference type="InterPro" id="IPR037066">
    <property type="entry name" value="Plug_dom_sf"/>
</dbReference>
<keyword evidence="6 7" id="KW-0998">Cell outer membrane</keyword>
<feature type="signal peptide" evidence="8">
    <location>
        <begin position="1"/>
        <end position="30"/>
    </location>
</feature>
<organism evidence="11 12">
    <name type="scientific">Thalassotalea psychrophila</name>
    <dbReference type="NCBI Taxonomy" id="3065647"/>
    <lineage>
        <taxon>Bacteria</taxon>
        <taxon>Pseudomonadati</taxon>
        <taxon>Pseudomonadota</taxon>
        <taxon>Gammaproteobacteria</taxon>
        <taxon>Alteromonadales</taxon>
        <taxon>Colwelliaceae</taxon>
        <taxon>Thalassotalea</taxon>
    </lineage>
</organism>
<evidence type="ECO:0000256" key="8">
    <source>
        <dbReference type="SAM" id="SignalP"/>
    </source>
</evidence>
<proteinExistence type="inferred from homology"/>
<dbReference type="SUPFAM" id="SSF49452">
    <property type="entry name" value="Starch-binding domain-like"/>
    <property type="match status" value="1"/>
</dbReference>
<comment type="similarity">
    <text evidence="7">Belongs to the TonB-dependent receptor family.</text>
</comment>
<dbReference type="Proteomes" id="UP001258994">
    <property type="component" value="Chromosome"/>
</dbReference>